<reference evidence="3 4" key="1">
    <citation type="journal article" date="2016" name="Nat. Commun.">
        <title>Thousands of microbial genomes shed light on interconnected biogeochemical processes in an aquifer system.</title>
        <authorList>
            <person name="Anantharaman K."/>
            <person name="Brown C.T."/>
            <person name="Hug L.A."/>
            <person name="Sharon I."/>
            <person name="Castelle C.J."/>
            <person name="Probst A.J."/>
            <person name="Thomas B.C."/>
            <person name="Singh A."/>
            <person name="Wilkins M.J."/>
            <person name="Karaoz U."/>
            <person name="Brodie E.L."/>
            <person name="Williams K.H."/>
            <person name="Hubbard S.S."/>
            <person name="Banfield J.F."/>
        </authorList>
    </citation>
    <scope>NUCLEOTIDE SEQUENCE [LARGE SCALE GENOMIC DNA]</scope>
</reference>
<evidence type="ECO:0000313" key="3">
    <source>
        <dbReference type="EMBL" id="OGY10661.1"/>
    </source>
</evidence>
<name>A0A1G1V5S9_9BACT</name>
<dbReference type="AlphaFoldDB" id="A0A1G1V5S9"/>
<evidence type="ECO:0000256" key="1">
    <source>
        <dbReference type="ARBA" id="ARBA00008023"/>
    </source>
</evidence>
<evidence type="ECO:0000313" key="4">
    <source>
        <dbReference type="Proteomes" id="UP000178272"/>
    </source>
</evidence>
<proteinExistence type="inferred from homology"/>
<dbReference type="Proteomes" id="UP000178272">
    <property type="component" value="Unassembled WGS sequence"/>
</dbReference>
<comment type="similarity">
    <text evidence="1">Belongs to the HAM1 NTPase family.</text>
</comment>
<dbReference type="InterPro" id="IPR029001">
    <property type="entry name" value="ITPase-like_fam"/>
</dbReference>
<comment type="caution">
    <text evidence="3">The sequence shown here is derived from an EMBL/GenBank/DDBJ whole genome shotgun (WGS) entry which is preliminary data.</text>
</comment>
<dbReference type="SUPFAM" id="SSF52972">
    <property type="entry name" value="ITPase-like"/>
    <property type="match status" value="1"/>
</dbReference>
<dbReference type="InterPro" id="IPR002637">
    <property type="entry name" value="RdgB/HAM1"/>
</dbReference>
<dbReference type="STRING" id="1797517.A3F61_01195"/>
<protein>
    <recommendedName>
        <fullName evidence="5">Non-canonical purine NTP pyrophosphatase</fullName>
    </recommendedName>
</protein>
<accession>A0A1G1V5S9</accession>
<dbReference type="GO" id="GO:0005737">
    <property type="term" value="C:cytoplasm"/>
    <property type="evidence" value="ECO:0007669"/>
    <property type="project" value="TreeGrafter"/>
</dbReference>
<dbReference type="GO" id="GO:0009143">
    <property type="term" value="P:nucleoside triphosphate catabolic process"/>
    <property type="evidence" value="ECO:0007669"/>
    <property type="project" value="InterPro"/>
</dbReference>
<dbReference type="GO" id="GO:0047429">
    <property type="term" value="F:nucleoside triphosphate diphosphatase activity"/>
    <property type="evidence" value="ECO:0007669"/>
    <property type="project" value="InterPro"/>
</dbReference>
<dbReference type="PANTHER" id="PTHR11067:SF9">
    <property type="entry name" value="INOSINE TRIPHOSPHATE PYROPHOSPHATASE"/>
    <property type="match status" value="1"/>
</dbReference>
<keyword evidence="2" id="KW-0378">Hydrolase</keyword>
<evidence type="ECO:0008006" key="5">
    <source>
        <dbReference type="Google" id="ProtNLM"/>
    </source>
</evidence>
<evidence type="ECO:0000256" key="2">
    <source>
        <dbReference type="ARBA" id="ARBA00022801"/>
    </source>
</evidence>
<dbReference type="Gene3D" id="3.90.950.10">
    <property type="match status" value="1"/>
</dbReference>
<sequence>MKIDFITSNAAKVNLANERLAKYGVEVLQKPLPLYEIQSLDIIEVAKSKAEQALKFTSEPFIIEDSSMCIKSLNNFPGTLLKPVFDSLGDELILRLLKKGQDRSVTVISQLIYYPGKNKELKLFQGTYNGVLPNEPRGDNMRGWKVSRIFIPKNKDKTLAEMNDQEWQEFLDDFRQDDHFEKLGNWISEK</sequence>
<dbReference type="PANTHER" id="PTHR11067">
    <property type="entry name" value="INOSINE TRIPHOSPHATE PYROPHOSPHATASE/HAM1 PROTEIN"/>
    <property type="match status" value="1"/>
</dbReference>
<organism evidence="3 4">
    <name type="scientific">Candidatus Blackburnbacteria bacterium RIFCSPHIGHO2_12_FULL_41_13b</name>
    <dbReference type="NCBI Taxonomy" id="1797517"/>
    <lineage>
        <taxon>Bacteria</taxon>
        <taxon>Candidatus Blackburniibacteriota</taxon>
    </lineage>
</organism>
<dbReference type="Pfam" id="PF01725">
    <property type="entry name" value="Ham1p_like"/>
    <property type="match status" value="1"/>
</dbReference>
<dbReference type="EMBL" id="MHCA01000052">
    <property type="protein sequence ID" value="OGY10661.1"/>
    <property type="molecule type" value="Genomic_DNA"/>
</dbReference>
<gene>
    <name evidence="3" type="ORF">A3F61_01195</name>
</gene>